<evidence type="ECO:0000256" key="4">
    <source>
        <dbReference type="SAM" id="MobiDB-lite"/>
    </source>
</evidence>
<accession>A0A836KK22</accession>
<dbReference type="EMBL" id="JAFHKP010000027">
    <property type="protein sequence ID" value="KAG5475807.1"/>
    <property type="molecule type" value="Genomic_DNA"/>
</dbReference>
<dbReference type="SMART" id="SM00320">
    <property type="entry name" value="WD40"/>
    <property type="match status" value="3"/>
</dbReference>
<comment type="similarity">
    <text evidence="3">Belongs to the WD repeat SMU1 family.</text>
</comment>
<evidence type="ECO:0000256" key="1">
    <source>
        <dbReference type="ARBA" id="ARBA00022664"/>
    </source>
</evidence>
<dbReference type="InterPro" id="IPR015943">
    <property type="entry name" value="WD40/YVTN_repeat-like_dom_sf"/>
</dbReference>
<dbReference type="GO" id="GO:0000398">
    <property type="term" value="P:mRNA splicing, via spliceosome"/>
    <property type="evidence" value="ECO:0007669"/>
    <property type="project" value="InterPro"/>
</dbReference>
<dbReference type="InterPro" id="IPR045184">
    <property type="entry name" value="SMU1"/>
</dbReference>
<feature type="compositionally biased region" description="Polar residues" evidence="4">
    <location>
        <begin position="236"/>
        <end position="253"/>
    </location>
</feature>
<keyword evidence="1" id="KW-0507">mRNA processing</keyword>
<proteinExistence type="inferred from homology"/>
<dbReference type="SMART" id="SM00667">
    <property type="entry name" value="LisH"/>
    <property type="match status" value="1"/>
</dbReference>
<dbReference type="Proteomes" id="UP000674179">
    <property type="component" value="Chromosome 27"/>
</dbReference>
<gene>
    <name evidence="5" type="ORF">CUR178_03520</name>
</gene>
<reference evidence="5 6" key="1">
    <citation type="submission" date="2021-02" db="EMBL/GenBank/DDBJ databases">
        <title>Leishmania (Mundinia) enrietti genome sequencing and assembly.</title>
        <authorList>
            <person name="Almutairi H."/>
            <person name="Gatherer D."/>
        </authorList>
    </citation>
    <scope>NUCLEOTIDE SEQUENCE [LARGE SCALE GENOMIC DNA]</scope>
    <source>
        <strain evidence="5">CUR178</strain>
    </source>
</reference>
<evidence type="ECO:0000256" key="2">
    <source>
        <dbReference type="ARBA" id="ARBA00023187"/>
    </source>
</evidence>
<keyword evidence="6" id="KW-1185">Reference proteome</keyword>
<dbReference type="SUPFAM" id="SSF50978">
    <property type="entry name" value="WD40 repeat-like"/>
    <property type="match status" value="1"/>
</dbReference>
<dbReference type="PANTHER" id="PTHR22848">
    <property type="entry name" value="WD40 REPEAT PROTEIN"/>
    <property type="match status" value="1"/>
</dbReference>
<name>A0A836KK22_LEIEN</name>
<evidence type="ECO:0000256" key="3">
    <source>
        <dbReference type="ARBA" id="ARBA00025801"/>
    </source>
</evidence>
<dbReference type="InterPro" id="IPR006594">
    <property type="entry name" value="LisH"/>
</dbReference>
<organism evidence="5 6">
    <name type="scientific">Leishmania enriettii</name>
    <dbReference type="NCBI Taxonomy" id="5663"/>
    <lineage>
        <taxon>Eukaryota</taxon>
        <taxon>Discoba</taxon>
        <taxon>Euglenozoa</taxon>
        <taxon>Kinetoplastea</taxon>
        <taxon>Metakinetoplastina</taxon>
        <taxon>Trypanosomatida</taxon>
        <taxon>Trypanosomatidae</taxon>
        <taxon>Leishmaniinae</taxon>
        <taxon>Leishmania</taxon>
    </lineage>
</organism>
<evidence type="ECO:0000313" key="6">
    <source>
        <dbReference type="Proteomes" id="UP000674179"/>
    </source>
</evidence>
<evidence type="ECO:0000313" key="5">
    <source>
        <dbReference type="EMBL" id="KAG5475807.1"/>
    </source>
</evidence>
<protein>
    <recommendedName>
        <fullName evidence="7">LisH domain-containing protein</fullName>
    </recommendedName>
</protein>
<keyword evidence="2" id="KW-0508">mRNA splicing</keyword>
<feature type="region of interest" description="Disordered" evidence="4">
    <location>
        <begin position="233"/>
        <end position="270"/>
    </location>
</feature>
<dbReference type="PROSITE" id="PS50896">
    <property type="entry name" value="LISH"/>
    <property type="match status" value="1"/>
</dbReference>
<dbReference type="InterPro" id="IPR001680">
    <property type="entry name" value="WD40_rpt"/>
</dbReference>
<dbReference type="InterPro" id="IPR036322">
    <property type="entry name" value="WD40_repeat_dom_sf"/>
</dbReference>
<comment type="caution">
    <text evidence="5">The sequence shown here is derived from an EMBL/GenBank/DDBJ whole genome shotgun (WGS) entry which is preliminary data.</text>
</comment>
<evidence type="ECO:0008006" key="7">
    <source>
        <dbReference type="Google" id="ProtNLM"/>
    </source>
</evidence>
<dbReference type="AlphaFoldDB" id="A0A836KK22"/>
<dbReference type="KEGG" id="lenr:94170762"/>
<dbReference type="OrthoDB" id="538223at2759"/>
<dbReference type="Gene3D" id="2.130.10.10">
    <property type="entry name" value="YVTN repeat-like/Quinoprotein amine dehydrogenase"/>
    <property type="match status" value="1"/>
</dbReference>
<dbReference type="RefSeq" id="XP_067691818.1">
    <property type="nucleotide sequence ID" value="XM_067835252.1"/>
</dbReference>
<dbReference type="GeneID" id="94170762"/>
<sequence length="695" mass="75277">MESQSSPPSSSRVISHERVLRFVYEFLDENGYQHALRALQAESKVPYNTIHVKLEDTDSARSAVRASLSAKRFGAKEFPAATERNLERAVMEGSWAEVLHVYVDGLLLPQEIKATLYEVILEEMVELHGLAPAARSLLLNAPIFQLMKGDTPARYIRLEKMIEHGQRTMSEGTVSSAATRHVTPEMLQKRTGVLQHLKTAIRFTSEASVGRLAAALARAAAAHDDGVDCSVRAAPSVSTESPQSGEPTSSAEATTAMMRSRKRSREPALPGDSAWADTFLQYPLAAPKEIRRRLLYSGERAACCCAPLLSENEELLMVGCADGVVEFVSEATGERIGSPLRHSDGVLCMAPDSADGAGPAPGWIAVGYRDGWVKVYNVCSRKLVRRFEKVHAMGITAVFFSGPRNAASLSGHHSFIVTGSFDGAVKVLDIAAGAVVRTVANSHASAFVHALLPLETRGTVAEALRYCFLSSGNDGTLSLWRLESDWEEGAEAPRTVELQRVQGSIPLGQVHHEMRDAVPTQLYALPHVADTAHGVIAAGASAGVPTATTQDALVLTRAGKACVMRITVKDEGSRYFCASYQALCIIVTAHPLRSAFPRVHTVVSMSVPLLTLYAADGEGTLSLYNIEMRWYKEEEWARLGCMRVTSATEQSAAVIVEAGKPVKDLQLTCMWPPTQHQPSSVVAYSASLPVVYSMH</sequence>